<reference evidence="1 2" key="1">
    <citation type="submission" date="2020-04" db="EMBL/GenBank/DDBJ databases">
        <authorList>
            <person name="Yin C."/>
        </authorList>
    </citation>
    <scope>NUCLEOTIDE SEQUENCE [LARGE SCALE GENOMIC DNA]</scope>
    <source>
        <strain evidence="1 2">Ae27</strain>
    </source>
</reference>
<organism evidence="1 2">
    <name type="scientific">Chitinophaga varians</name>
    <dbReference type="NCBI Taxonomy" id="2202339"/>
    <lineage>
        <taxon>Bacteria</taxon>
        <taxon>Pseudomonadati</taxon>
        <taxon>Bacteroidota</taxon>
        <taxon>Chitinophagia</taxon>
        <taxon>Chitinophagales</taxon>
        <taxon>Chitinophagaceae</taxon>
        <taxon>Chitinophaga</taxon>
    </lineage>
</organism>
<proteinExistence type="predicted"/>
<dbReference type="AlphaFoldDB" id="A0A847RJE3"/>
<keyword evidence="2" id="KW-1185">Reference proteome</keyword>
<evidence type="ECO:0000313" key="2">
    <source>
        <dbReference type="Proteomes" id="UP000570474"/>
    </source>
</evidence>
<accession>A0A847RJE3</accession>
<comment type="caution">
    <text evidence="1">The sequence shown here is derived from an EMBL/GenBank/DDBJ whole genome shotgun (WGS) entry which is preliminary data.</text>
</comment>
<name>A0A847RJE3_9BACT</name>
<evidence type="ECO:0000313" key="1">
    <source>
        <dbReference type="EMBL" id="NLR63266.1"/>
    </source>
</evidence>
<gene>
    <name evidence="1" type="ORF">HGH92_03015</name>
</gene>
<dbReference type="Proteomes" id="UP000570474">
    <property type="component" value="Unassembled WGS sequence"/>
</dbReference>
<protein>
    <submittedName>
        <fullName evidence="1">Adhesin</fullName>
    </submittedName>
</protein>
<dbReference type="EMBL" id="JABAIA010000001">
    <property type="protein sequence ID" value="NLR63266.1"/>
    <property type="molecule type" value="Genomic_DNA"/>
</dbReference>
<sequence>MERHHYKIPRHPSVSKFTISVIDILALLRDAFTAPTSPVSGSLNFQRVINTGNIIGFDYNQLPTSFLTVLTDSGGRIITAFPGFLKSQSSLFNSHNLQTYDI</sequence>